<dbReference type="EMBL" id="JBBPCC010000020">
    <property type="protein sequence ID" value="MEK8131310.1"/>
    <property type="molecule type" value="Genomic_DNA"/>
</dbReference>
<feature type="transmembrane region" description="Helical" evidence="4">
    <location>
        <begin position="328"/>
        <end position="345"/>
    </location>
</feature>
<accession>A0ABU9DTA8</accession>
<organism evidence="5 6">
    <name type="scientific">Paenibacillus filicis</name>
    <dbReference type="NCBI Taxonomy" id="669464"/>
    <lineage>
        <taxon>Bacteria</taxon>
        <taxon>Bacillati</taxon>
        <taxon>Bacillota</taxon>
        <taxon>Bacilli</taxon>
        <taxon>Bacillales</taxon>
        <taxon>Paenibacillaceae</taxon>
        <taxon>Paenibacillus</taxon>
    </lineage>
</organism>
<name>A0ABU9DTA8_9BACL</name>
<keyword evidence="2 4" id="KW-0472">Membrane</keyword>
<dbReference type="InterPro" id="IPR050768">
    <property type="entry name" value="UPF0353/GerABKA_families"/>
</dbReference>
<dbReference type="PANTHER" id="PTHR22550:SF5">
    <property type="entry name" value="LEUCINE ZIPPER PROTEIN 4"/>
    <property type="match status" value="1"/>
</dbReference>
<dbReference type="InterPro" id="IPR004995">
    <property type="entry name" value="Spore_Ger"/>
</dbReference>
<gene>
    <name evidence="5" type="ORF">WMW72_25715</name>
</gene>
<feature type="transmembrane region" description="Helical" evidence="4">
    <location>
        <begin position="382"/>
        <end position="402"/>
    </location>
</feature>
<dbReference type="Pfam" id="PF03323">
    <property type="entry name" value="GerA"/>
    <property type="match status" value="1"/>
</dbReference>
<sequence>MNGNAAPVGDKTAWDRERLTALFGFCDDVIIYSIPGRAGILLYCDGLSSLKNIEEALGHEWELRIAGEAMRWRDGSFLPFQVTKVAVDANADHLSGLVFAGWGLIYLEETGLLFAVNSSQRPEREPNASTTEPTNYGPKDAFVESVQVNIALIRKRLRTPMLACEMYTVGSRSQTKIALLYMTDLLDDSTLKQIRERLTAIKPEVVLTSEQLKNMLLRPGFAFFPLMYNTSRPDMVVESLVSGRFALLTDGLPNALIAPVQISYLMSSPEDTHLPAPVLMVGRIMRFAGLLIALLLPGFWTALTTYHQDQIPLALLATITMANTGTPISGPVELLIMLLMFQLFVEAGARLPSTFGPSISVVGGLIIGDAIIRAGLSSPASLVVASATMTSQFVLMGGMFGLAVTLLRFYIFLLSAFFGLFGFFTGVITILIYMSNLRSFGIPYLVPLSPFRLDALRYFSIRFPRGEKRKRPNFLDDKVPSPTDGVEGERSS</sequence>
<evidence type="ECO:0000256" key="4">
    <source>
        <dbReference type="SAM" id="Phobius"/>
    </source>
</evidence>
<proteinExistence type="inferred from homology"/>
<evidence type="ECO:0000256" key="1">
    <source>
        <dbReference type="ARBA" id="ARBA00005278"/>
    </source>
</evidence>
<keyword evidence="4" id="KW-0812">Transmembrane</keyword>
<dbReference type="RefSeq" id="WP_341418444.1">
    <property type="nucleotide sequence ID" value="NZ_JBBPCC010000020.1"/>
</dbReference>
<evidence type="ECO:0000313" key="5">
    <source>
        <dbReference type="EMBL" id="MEK8131310.1"/>
    </source>
</evidence>
<evidence type="ECO:0000256" key="2">
    <source>
        <dbReference type="ARBA" id="ARBA00023136"/>
    </source>
</evidence>
<feature type="transmembrane region" description="Helical" evidence="4">
    <location>
        <begin position="409"/>
        <end position="434"/>
    </location>
</feature>
<protein>
    <submittedName>
        <fullName evidence="5">Spore germination protein</fullName>
    </submittedName>
</protein>
<dbReference type="PIRSF" id="PIRSF005690">
    <property type="entry name" value="GerBA"/>
    <property type="match status" value="1"/>
</dbReference>
<feature type="region of interest" description="Disordered" evidence="3">
    <location>
        <begin position="470"/>
        <end position="492"/>
    </location>
</feature>
<evidence type="ECO:0000313" key="6">
    <source>
        <dbReference type="Proteomes" id="UP001469365"/>
    </source>
</evidence>
<keyword evidence="4" id="KW-1133">Transmembrane helix</keyword>
<keyword evidence="6" id="KW-1185">Reference proteome</keyword>
<evidence type="ECO:0000256" key="3">
    <source>
        <dbReference type="SAM" id="MobiDB-lite"/>
    </source>
</evidence>
<dbReference type="PANTHER" id="PTHR22550">
    <property type="entry name" value="SPORE GERMINATION PROTEIN"/>
    <property type="match status" value="1"/>
</dbReference>
<comment type="caution">
    <text evidence="5">The sequence shown here is derived from an EMBL/GenBank/DDBJ whole genome shotgun (WGS) entry which is preliminary data.</text>
</comment>
<dbReference type="Proteomes" id="UP001469365">
    <property type="component" value="Unassembled WGS sequence"/>
</dbReference>
<feature type="transmembrane region" description="Helical" evidence="4">
    <location>
        <begin position="287"/>
        <end position="308"/>
    </location>
</feature>
<reference evidence="5 6" key="1">
    <citation type="submission" date="2024-04" db="EMBL/GenBank/DDBJ databases">
        <title>draft genome sequnece of Paenibacillus filicis.</title>
        <authorList>
            <person name="Kim D.-U."/>
        </authorList>
    </citation>
    <scope>NUCLEOTIDE SEQUENCE [LARGE SCALE GENOMIC DNA]</scope>
    <source>
        <strain evidence="5 6">KACC14197</strain>
    </source>
</reference>
<feature type="transmembrane region" description="Helical" evidence="4">
    <location>
        <begin position="357"/>
        <end position="376"/>
    </location>
</feature>
<comment type="similarity">
    <text evidence="1">Belongs to the GerABKA family.</text>
</comment>